<comment type="similarity">
    <text evidence="4">Belongs to the RBT5 family.</text>
</comment>
<dbReference type="InterPro" id="IPR008427">
    <property type="entry name" value="Extracellular_membr_CFEM_dom"/>
</dbReference>
<evidence type="ECO:0000256" key="13">
    <source>
        <dbReference type="ARBA" id="ARBA00038359"/>
    </source>
</evidence>
<comment type="similarity">
    <text evidence="13">Belongs to the SAT4 family.</text>
</comment>
<dbReference type="SMART" id="SM00747">
    <property type="entry name" value="CFEM"/>
    <property type="match status" value="1"/>
</dbReference>
<keyword evidence="7 14" id="KW-0812">Transmembrane</keyword>
<evidence type="ECO:0000256" key="11">
    <source>
        <dbReference type="ARBA" id="ARBA00023157"/>
    </source>
</evidence>
<keyword evidence="5" id="KW-0964">Secreted</keyword>
<evidence type="ECO:0000256" key="10">
    <source>
        <dbReference type="ARBA" id="ARBA00023136"/>
    </source>
</evidence>
<evidence type="ECO:0000256" key="2">
    <source>
        <dbReference type="ARBA" id="ARBA00004589"/>
    </source>
</evidence>
<feature type="transmembrane region" description="Helical" evidence="14">
    <location>
        <begin position="277"/>
        <end position="297"/>
    </location>
</feature>
<protein>
    <recommendedName>
        <fullName evidence="16">CFEM domain-containing protein</fullName>
    </recommendedName>
</protein>
<keyword evidence="18" id="KW-1185">Reference proteome</keyword>
<keyword evidence="11" id="KW-1015">Disulfide bond</keyword>
<evidence type="ECO:0000313" key="18">
    <source>
        <dbReference type="Proteomes" id="UP000829364"/>
    </source>
</evidence>
<evidence type="ECO:0000256" key="12">
    <source>
        <dbReference type="ARBA" id="ARBA00023288"/>
    </source>
</evidence>
<evidence type="ECO:0000256" key="6">
    <source>
        <dbReference type="ARBA" id="ARBA00022622"/>
    </source>
</evidence>
<accession>A0A9Q8QLK5</accession>
<keyword evidence="9 14" id="KW-1133">Transmembrane helix</keyword>
<feature type="transmembrane region" description="Helical" evidence="14">
    <location>
        <begin position="190"/>
        <end position="216"/>
    </location>
</feature>
<feature type="chain" id="PRO_5040237218" description="CFEM domain-containing protein" evidence="15">
    <location>
        <begin position="26"/>
        <end position="484"/>
    </location>
</feature>
<dbReference type="KEGG" id="ptkz:JDV02_009188"/>
<evidence type="ECO:0000256" key="1">
    <source>
        <dbReference type="ARBA" id="ARBA00004141"/>
    </source>
</evidence>
<evidence type="ECO:0000256" key="8">
    <source>
        <dbReference type="ARBA" id="ARBA00022729"/>
    </source>
</evidence>
<evidence type="ECO:0000256" key="3">
    <source>
        <dbReference type="ARBA" id="ARBA00004613"/>
    </source>
</evidence>
<keyword evidence="6" id="KW-0325">Glycoprotein</keyword>
<organism evidence="17 18">
    <name type="scientific">Purpureocillium takamizusanense</name>
    <dbReference type="NCBI Taxonomy" id="2060973"/>
    <lineage>
        <taxon>Eukaryota</taxon>
        <taxon>Fungi</taxon>
        <taxon>Dikarya</taxon>
        <taxon>Ascomycota</taxon>
        <taxon>Pezizomycotina</taxon>
        <taxon>Sordariomycetes</taxon>
        <taxon>Hypocreomycetidae</taxon>
        <taxon>Hypocreales</taxon>
        <taxon>Ophiocordycipitaceae</taxon>
        <taxon>Purpureocillium</taxon>
    </lineage>
</organism>
<dbReference type="Pfam" id="PF20684">
    <property type="entry name" value="Fung_rhodopsin"/>
    <property type="match status" value="1"/>
</dbReference>
<evidence type="ECO:0000313" key="17">
    <source>
        <dbReference type="EMBL" id="UNI23364.1"/>
    </source>
</evidence>
<gene>
    <name evidence="17" type="ORF">JDV02_009188</name>
</gene>
<feature type="signal peptide" evidence="15">
    <location>
        <begin position="1"/>
        <end position="25"/>
    </location>
</feature>
<dbReference type="GO" id="GO:0098552">
    <property type="term" value="C:side of membrane"/>
    <property type="evidence" value="ECO:0007669"/>
    <property type="project" value="UniProtKB-KW"/>
</dbReference>
<evidence type="ECO:0000256" key="4">
    <source>
        <dbReference type="ARBA" id="ARBA00010031"/>
    </source>
</evidence>
<feature type="transmembrane region" description="Helical" evidence="14">
    <location>
        <begin position="116"/>
        <end position="135"/>
    </location>
</feature>
<dbReference type="GO" id="GO:0005576">
    <property type="term" value="C:extracellular region"/>
    <property type="evidence" value="ECO:0007669"/>
    <property type="project" value="UniProtKB-SubCell"/>
</dbReference>
<evidence type="ECO:0000256" key="14">
    <source>
        <dbReference type="SAM" id="Phobius"/>
    </source>
</evidence>
<dbReference type="Pfam" id="PF05730">
    <property type="entry name" value="CFEM"/>
    <property type="match status" value="1"/>
</dbReference>
<keyword evidence="8 15" id="KW-0732">Signal</keyword>
<dbReference type="RefSeq" id="XP_047846845.1">
    <property type="nucleotide sequence ID" value="XM_047990836.1"/>
</dbReference>
<dbReference type="AlphaFoldDB" id="A0A9Q8QLK5"/>
<reference evidence="17" key="1">
    <citation type="submission" date="2021-11" db="EMBL/GenBank/DDBJ databases">
        <title>Purpureocillium_takamizusanense_genome.</title>
        <authorList>
            <person name="Nguyen N.-H."/>
        </authorList>
    </citation>
    <scope>NUCLEOTIDE SEQUENCE</scope>
    <source>
        <strain evidence="17">PT3</strain>
    </source>
</reference>
<dbReference type="InterPro" id="IPR052337">
    <property type="entry name" value="SAT4-like"/>
</dbReference>
<feature type="transmembrane region" description="Helical" evidence="14">
    <location>
        <begin position="147"/>
        <end position="170"/>
    </location>
</feature>
<dbReference type="GeneID" id="72071133"/>
<feature type="transmembrane region" description="Helical" evidence="14">
    <location>
        <begin position="309"/>
        <end position="329"/>
    </location>
</feature>
<dbReference type="OrthoDB" id="2496787at2759"/>
<dbReference type="PANTHER" id="PTHR33048">
    <property type="entry name" value="PTH11-LIKE INTEGRAL MEMBRANE PROTEIN (AFU_ORTHOLOGUE AFUA_5G11245)"/>
    <property type="match status" value="1"/>
</dbReference>
<dbReference type="InterPro" id="IPR049326">
    <property type="entry name" value="Rhodopsin_dom_fungi"/>
</dbReference>
<evidence type="ECO:0000256" key="5">
    <source>
        <dbReference type="ARBA" id="ARBA00022525"/>
    </source>
</evidence>
<evidence type="ECO:0000256" key="9">
    <source>
        <dbReference type="ARBA" id="ARBA00022989"/>
    </source>
</evidence>
<keyword evidence="12" id="KW-0449">Lipoprotein</keyword>
<keyword evidence="6" id="KW-0336">GPI-anchor</keyword>
<comment type="subcellular location">
    <subcellularLocation>
        <location evidence="2">Membrane</location>
        <topology evidence="2">Lipid-anchor</topology>
        <topology evidence="2">GPI-anchor</topology>
    </subcellularLocation>
    <subcellularLocation>
        <location evidence="1">Membrane</location>
        <topology evidence="1">Multi-pass membrane protein</topology>
    </subcellularLocation>
    <subcellularLocation>
        <location evidence="3">Secreted</location>
    </subcellularLocation>
</comment>
<feature type="transmembrane region" description="Helical" evidence="14">
    <location>
        <begin position="228"/>
        <end position="257"/>
    </location>
</feature>
<evidence type="ECO:0000256" key="15">
    <source>
        <dbReference type="SAM" id="SignalP"/>
    </source>
</evidence>
<proteinExistence type="inferred from homology"/>
<dbReference type="PANTHER" id="PTHR33048:SF143">
    <property type="entry name" value="EXTRACELLULAR MEMBRANE PROTEIN CFEM DOMAIN-CONTAINING PROTEIN-RELATED"/>
    <property type="match status" value="1"/>
</dbReference>
<feature type="transmembrane region" description="Helical" evidence="14">
    <location>
        <begin position="349"/>
        <end position="372"/>
    </location>
</feature>
<name>A0A9Q8QLK5_9HYPO</name>
<dbReference type="EMBL" id="CP086362">
    <property type="protein sequence ID" value="UNI23364.1"/>
    <property type="molecule type" value="Genomic_DNA"/>
</dbReference>
<evidence type="ECO:0000259" key="16">
    <source>
        <dbReference type="SMART" id="SM00747"/>
    </source>
</evidence>
<dbReference type="Proteomes" id="UP000829364">
    <property type="component" value="Chromosome 9"/>
</dbReference>
<keyword evidence="10 14" id="KW-0472">Membrane</keyword>
<evidence type="ECO:0000256" key="7">
    <source>
        <dbReference type="ARBA" id="ARBA00022692"/>
    </source>
</evidence>
<feature type="domain" description="CFEM" evidence="16">
    <location>
        <begin position="42"/>
        <end position="104"/>
    </location>
</feature>
<sequence length="484" mass="53138">MRPPITRHLVLFATTLLLLPCLSLCRESVVWARFDNDSLADALSRAPSCATKCLEAALADTACSDAQCLCSHEDMEDATTSCVLGACNRPDAFKTKNLTETACARPRRDASTRYDVMNITMGTITTLVVVARIVFKRAFSHRRALSADDWVMLAGIVLGVPTIIVNTLGLTRHGLGRDAWTLPPEELADFVLYFYVMEVLYLTLMAMVKLALSLFYLGIFPGVGIRRLLWGTAAFNVAVGISAVAAAIFQCTPISYYWTQWVADTPGTCIDINLVGWVHGSINVAVDIWLLAIPLSQIRRLELHWKKKVGVAIMFLTGIFATIVSILRFQSLIHFANSLNPTWDQWNVAWWSTIEINIGIICACLPTLRLMLVRLFPRALSSSADYHGGNVTTTTTSSATANTGRGGTVVAPRGILVHQHVRVSTSTIDIALTDDLAKHMSGKSWEIRTQGSSRARSSQTQSVTAEWASEPTEFLDAHTYGRAL</sequence>